<dbReference type="AlphaFoldDB" id="A0A146KGX6"/>
<dbReference type="EMBL" id="GDID01001218">
    <property type="protein sequence ID" value="JAP95388.1"/>
    <property type="molecule type" value="Transcribed_RNA"/>
</dbReference>
<dbReference type="InterPro" id="IPR032675">
    <property type="entry name" value="LRR_dom_sf"/>
</dbReference>
<reference evidence="1" key="1">
    <citation type="submission" date="2015-07" db="EMBL/GenBank/DDBJ databases">
        <title>Adaptation to a free-living lifestyle via gene acquisitions in the diplomonad Trepomonas sp. PC1.</title>
        <authorList>
            <person name="Xu F."/>
            <person name="Jerlstrom-Hultqvist J."/>
            <person name="Kolisko M."/>
            <person name="Simpson A.G.B."/>
            <person name="Roger A.J."/>
            <person name="Svard S.G."/>
            <person name="Andersson J.O."/>
        </authorList>
    </citation>
    <scope>NUCLEOTIDE SEQUENCE</scope>
    <source>
        <strain evidence="1">PC1</strain>
    </source>
</reference>
<dbReference type="InterPro" id="IPR026906">
    <property type="entry name" value="LRR_5"/>
</dbReference>
<dbReference type="Pfam" id="PF13306">
    <property type="entry name" value="LRR_5"/>
    <property type="match status" value="1"/>
</dbReference>
<sequence>QDLTSFKQFLKLTQIRCLQFDEARHGQIINRCLILKDNSSGQKFRDQKDFEYVLAPFIEKVLNNQFKNTVVKAVFMPLVQEIGPSGLDQAHLDSLQFPSLIKMDGFSFNRNSFVEINLSKLTTLNGRCQFQSCKHLKTFIALNLQNIGSQCFAFCERLETVLASTDATISESAFFNCSKITTILAKYTEFECKHWKTGNICGICPKCKNTIFKCFENGQSFYKTLEYQLLLSQEIIDQQSTSKLQFEIENQRLLEIEEEKAEKEAAFQQKYSPQKNAEKNRIQLMTNNVLLAAKLRNKRNNLRAFMLNGYKQLAETQLALKIQFNKESGEKKVQMKLILAKAKLFLVKYQLLNSQVEQSKLLCCNLVQKEQICNELNRNRKQILDEKSNTRQIWQNSKVLHHLSELEASEQFQFLVKYHDVKHDTRHQSITGQYKQSIIEKKFTPNEAVLTKMMLQQKEELKQIKQVVILKNEELLQKEEQIEQGNERLKKSVLTIAALFE</sequence>
<evidence type="ECO:0000313" key="1">
    <source>
        <dbReference type="EMBL" id="JAP95388.1"/>
    </source>
</evidence>
<proteinExistence type="predicted"/>
<accession>A0A146KGX6</accession>
<organism evidence="1">
    <name type="scientific">Trepomonas sp. PC1</name>
    <dbReference type="NCBI Taxonomy" id="1076344"/>
    <lineage>
        <taxon>Eukaryota</taxon>
        <taxon>Metamonada</taxon>
        <taxon>Diplomonadida</taxon>
        <taxon>Hexamitidae</taxon>
        <taxon>Hexamitinae</taxon>
        <taxon>Trepomonas</taxon>
    </lineage>
</organism>
<feature type="non-terminal residue" evidence="1">
    <location>
        <position position="1"/>
    </location>
</feature>
<gene>
    <name evidence="1" type="ORF">TPC1_11641</name>
</gene>
<dbReference type="Gene3D" id="3.80.10.10">
    <property type="entry name" value="Ribonuclease Inhibitor"/>
    <property type="match status" value="1"/>
</dbReference>
<protein>
    <submittedName>
        <fullName evidence="1">Leucine rich repeats-containing protein</fullName>
    </submittedName>
</protein>
<name>A0A146KGX6_9EUKA</name>